<organism evidence="1">
    <name type="scientific">Marseillevirus LCMAC101</name>
    <dbReference type="NCBI Taxonomy" id="2506602"/>
    <lineage>
        <taxon>Viruses</taxon>
        <taxon>Varidnaviria</taxon>
        <taxon>Bamfordvirae</taxon>
        <taxon>Nucleocytoviricota</taxon>
        <taxon>Megaviricetes</taxon>
        <taxon>Pimascovirales</taxon>
        <taxon>Pimascovirales incertae sedis</taxon>
        <taxon>Marseilleviridae</taxon>
    </lineage>
</organism>
<protein>
    <submittedName>
        <fullName evidence="1">Uncharacterized protein</fullName>
    </submittedName>
</protein>
<sequence>MNTNIQVTSTEYNLKLSGELSLYVSGSTIKVTCGSTKFETLMRGAGKITIEWYDQDDISEDTFFQIPAWDSERKILVDKDRFIYTFKGEVYGKVAQEGGGLRPLNSAERAILTTKNISICESIISNYDVKLIRDSVRKEKNRQSQINEFKDAFVGGDSSEGGSNCLEYDGDCSYCEHEELRFTCNKCCDGSTFE</sequence>
<proteinExistence type="predicted"/>
<gene>
    <name evidence="1" type="ORF">LCMAC101_00500</name>
</gene>
<reference evidence="1" key="1">
    <citation type="journal article" date="2019" name="MBio">
        <title>Virus Genomes from Deep Sea Sediments Expand the Ocean Megavirome and Support Independent Origins of Viral Gigantism.</title>
        <authorList>
            <person name="Backstrom D."/>
            <person name="Yutin N."/>
            <person name="Jorgensen S.L."/>
            <person name="Dharamshi J."/>
            <person name="Homa F."/>
            <person name="Zaremba-Niedwiedzka K."/>
            <person name="Spang A."/>
            <person name="Wolf Y.I."/>
            <person name="Koonin E.V."/>
            <person name="Ettema T.J."/>
        </authorList>
    </citation>
    <scope>NUCLEOTIDE SEQUENCE</scope>
</reference>
<evidence type="ECO:0000313" key="1">
    <source>
        <dbReference type="EMBL" id="QBK85463.1"/>
    </source>
</evidence>
<dbReference type="EMBL" id="MK500327">
    <property type="protein sequence ID" value="QBK85463.1"/>
    <property type="molecule type" value="Genomic_DNA"/>
</dbReference>
<name>A0A481YQD6_9VIRU</name>
<accession>A0A481YQD6</accession>